<proteinExistence type="predicted"/>
<dbReference type="InterPro" id="IPR012347">
    <property type="entry name" value="Ferritin-like"/>
</dbReference>
<dbReference type="InterPro" id="IPR009078">
    <property type="entry name" value="Ferritin-like_SF"/>
</dbReference>
<dbReference type="RefSeq" id="WP_281806062.1">
    <property type="nucleotide sequence ID" value="NZ_BSEC01000002.1"/>
</dbReference>
<dbReference type="AlphaFoldDB" id="A0A9W6GYG4"/>
<dbReference type="SUPFAM" id="SSF47240">
    <property type="entry name" value="Ferritin-like"/>
    <property type="match status" value="1"/>
</dbReference>
<evidence type="ECO:0000259" key="1">
    <source>
        <dbReference type="Pfam" id="PF12902"/>
    </source>
</evidence>
<dbReference type="InterPro" id="IPR026820">
    <property type="entry name" value="VioB/RebD_dom"/>
</dbReference>
<dbReference type="Gene3D" id="1.20.1260.10">
    <property type="match status" value="1"/>
</dbReference>
<accession>A0A9W6GYG4</accession>
<dbReference type="PANTHER" id="PTHR34400">
    <property type="match status" value="1"/>
</dbReference>
<dbReference type="Pfam" id="PF12902">
    <property type="entry name" value="Ferritin-like"/>
    <property type="match status" value="1"/>
</dbReference>
<keyword evidence="3" id="KW-1185">Reference proteome</keyword>
<sequence>MAAENDKQTLLAWLQTALELELATIPPYLVALLSIQLPGNRASAEIIRSVMMEEMLHLVLVANVLNAVGGAPRIDEAAIPSYPLHLEFQGKPFADRQFLIDLAPFSGATISTFLKIELPHRPPQPELLEAALVVPAPTIGEFYGRIIALLTELDGQEPLFVGDPARQIGEDFYWSGGGRIIKVNDLASAKAALDLVIRQGEASPAPADSAEANLGHPFAMGHYFRFREIEAGHRFVEGDNPYGEPTGESLAVDYTAVYPIMVSPKSSSYPEGSALAGLNRVFNQRYTAMLQEIEQGLNGVPKALYTAIMDGMHGLPPVAHEMMKLVADGDAHGRTGCPTFEWLPA</sequence>
<name>A0A9W6GYG4_9HYPH</name>
<organism evidence="2 3">
    <name type="scientific">Methylocystis echinoides</name>
    <dbReference type="NCBI Taxonomy" id="29468"/>
    <lineage>
        <taxon>Bacteria</taxon>
        <taxon>Pseudomonadati</taxon>
        <taxon>Pseudomonadota</taxon>
        <taxon>Alphaproteobacteria</taxon>
        <taxon>Hyphomicrobiales</taxon>
        <taxon>Methylocystaceae</taxon>
        <taxon>Methylocystis</taxon>
    </lineage>
</organism>
<dbReference type="EMBL" id="BSEC01000002">
    <property type="protein sequence ID" value="GLI95312.1"/>
    <property type="molecule type" value="Genomic_DNA"/>
</dbReference>
<dbReference type="Proteomes" id="UP001144323">
    <property type="component" value="Unassembled WGS sequence"/>
</dbReference>
<evidence type="ECO:0000313" key="2">
    <source>
        <dbReference type="EMBL" id="GLI95312.1"/>
    </source>
</evidence>
<evidence type="ECO:0000313" key="3">
    <source>
        <dbReference type="Proteomes" id="UP001144323"/>
    </source>
</evidence>
<dbReference type="PANTHER" id="PTHR34400:SF4">
    <property type="entry name" value="MEMBRANE PROTEIN"/>
    <property type="match status" value="1"/>
</dbReference>
<feature type="domain" description="Iminophenyl-pyruvate dimer synthase" evidence="1">
    <location>
        <begin position="14"/>
        <end position="230"/>
    </location>
</feature>
<reference evidence="2" key="1">
    <citation type="journal article" date="2023" name="Int. J. Syst. Evol. Microbiol.">
        <title>Methylocystis iwaonis sp. nov., a type II methane-oxidizing bacterium from surface soil of a rice paddy field in Japan, and emended description of the genus Methylocystis (ex Whittenbury et al. 1970) Bowman et al. 1993.</title>
        <authorList>
            <person name="Kaise H."/>
            <person name="Sawadogo J.B."/>
            <person name="Alam M.S."/>
            <person name="Ueno C."/>
            <person name="Dianou D."/>
            <person name="Shinjo R."/>
            <person name="Asakawa S."/>
        </authorList>
    </citation>
    <scope>NUCLEOTIDE SEQUENCE</scope>
    <source>
        <strain evidence="2">LMG27198</strain>
    </source>
</reference>
<comment type="caution">
    <text evidence="2">The sequence shown here is derived from an EMBL/GenBank/DDBJ whole genome shotgun (WGS) entry which is preliminary data.</text>
</comment>
<gene>
    <name evidence="2" type="ORF">LMG27198_43040</name>
</gene>
<protein>
    <recommendedName>
        <fullName evidence="1">Iminophenyl-pyruvate dimer synthase domain-containing protein</fullName>
    </recommendedName>
</protein>